<sequence length="499" mass="56462">MKLNLFRIPEAAVKPLKKKLLDGGMVVTKRESQAGWRGAFYYSAGVARRVSWAETFFDYLEGQQLPLNRNAFAAFIFTRKDDCFALSFGKTHFFIRPYCDYDFGIELAKRIADENDNRQTASRRYQTRRKKDIKSYAIDTPLDVESGEAVEYLQMGIATSKRERFGVAGKFGTSALLQPDIETGDIGKLLSDMVGVLAEPEQFALPRTTTIKDEDEIARFDELLLDELTSDAATSELTHNSYDLYGVDFIFNEDGKFVLSCRGGGPRTTYDHLTIQDLRTYIQVHEITRNAILNIRIRHEPDDATPYTKPLKESIDFIADDEQVLLTGGQWTKFNQDYLTFLDESIAAIDMEPVESKFAKIVGGEPEFNISAAVKSAGYAVADKDFSIFKTRSSTPVEAWDLSRNGCVYAVKFGTPQKLGYVCDQALNVLELIRNRANVTDIPEFTSYCLWFGYEAKKPLTDIRTSGSIILKQKIDNWARKARDLSIRPVIKLSHRAKT</sequence>
<accession>A0ABN2GKT6</accession>
<dbReference type="InterPro" id="IPR026487">
    <property type="entry name" value="CHP04141"/>
</dbReference>
<comment type="caution">
    <text evidence="1">The sequence shown here is derived from an EMBL/GenBank/DDBJ whole genome shotgun (WGS) entry which is preliminary data.</text>
</comment>
<dbReference type="NCBIfam" id="TIGR04141">
    <property type="entry name" value="TIGR04141 family sporadically distributed protein"/>
    <property type="match status" value="1"/>
</dbReference>
<gene>
    <name evidence="1" type="ORF">GCM10009765_22800</name>
</gene>
<reference evidence="1 2" key="1">
    <citation type="journal article" date="2019" name="Int. J. Syst. Evol. Microbiol.">
        <title>The Global Catalogue of Microorganisms (GCM) 10K type strain sequencing project: providing services to taxonomists for standard genome sequencing and annotation.</title>
        <authorList>
            <consortium name="The Broad Institute Genomics Platform"/>
            <consortium name="The Broad Institute Genome Sequencing Center for Infectious Disease"/>
            <person name="Wu L."/>
            <person name="Ma J."/>
        </authorList>
    </citation>
    <scope>NUCLEOTIDE SEQUENCE [LARGE SCALE GENOMIC DNA]</scope>
    <source>
        <strain evidence="1 2">JCM 14718</strain>
    </source>
</reference>
<dbReference type="Pfam" id="PF19614">
    <property type="entry name" value="DUF6119"/>
    <property type="match status" value="1"/>
</dbReference>
<dbReference type="EMBL" id="BAAANY010000008">
    <property type="protein sequence ID" value="GAA1672920.1"/>
    <property type="molecule type" value="Genomic_DNA"/>
</dbReference>
<evidence type="ECO:0000313" key="2">
    <source>
        <dbReference type="Proteomes" id="UP001500618"/>
    </source>
</evidence>
<keyword evidence="2" id="KW-1185">Reference proteome</keyword>
<protein>
    <submittedName>
        <fullName evidence="1">TIGR04141 family sporadically distributed protein</fullName>
    </submittedName>
</protein>
<organism evidence="1 2">
    <name type="scientific">Fodinicola feengrottensis</name>
    <dbReference type="NCBI Taxonomy" id="435914"/>
    <lineage>
        <taxon>Bacteria</taxon>
        <taxon>Bacillati</taxon>
        <taxon>Actinomycetota</taxon>
        <taxon>Actinomycetes</taxon>
        <taxon>Mycobacteriales</taxon>
        <taxon>Fodinicola</taxon>
    </lineage>
</organism>
<dbReference type="Proteomes" id="UP001500618">
    <property type="component" value="Unassembled WGS sequence"/>
</dbReference>
<dbReference type="RefSeq" id="WP_344309619.1">
    <property type="nucleotide sequence ID" value="NZ_BAAANY010000008.1"/>
</dbReference>
<evidence type="ECO:0000313" key="1">
    <source>
        <dbReference type="EMBL" id="GAA1672920.1"/>
    </source>
</evidence>
<name>A0ABN2GKT6_9ACTN</name>
<proteinExistence type="predicted"/>